<dbReference type="EMBL" id="CP070496">
    <property type="protein sequence ID" value="QSB04944.1"/>
    <property type="molecule type" value="Genomic_DNA"/>
</dbReference>
<sequence length="289" mass="32648">MSAPSIAAPTEASHSQKAGDLVLQYMSHNIDMLNGALARAQRAEAGSVGQTRESTRRILTATEGFGHLFTGMPEADPQMHQLIDSLRRAHHLESLQEYFADRFDQLGLLEPEYPSWYARLGEQTKLAYLEVERLATQTWVARMIARIRYYTEHPHLTKEGNQPAATLAAVLTAARMRLMDSYRRLNAAADVDLARDQTRQIARRARYLAEATQPTLAWAARDIIIPAGQMQHLLGQYRNAIAARNWLLRLPGADRAKSLTISLAQLEREHQRQLAAEIDAVAKEIFERW</sequence>
<dbReference type="KEGG" id="nav:JQS30_14440"/>
<proteinExistence type="predicted"/>
<gene>
    <name evidence="2" type="ORF">JQS30_14440</name>
</gene>
<name>A0A895XHY2_9ACTN</name>
<protein>
    <submittedName>
        <fullName evidence="2">CHAD domain-containing protein</fullName>
    </submittedName>
</protein>
<dbReference type="Gene3D" id="1.40.20.10">
    <property type="entry name" value="CHAD domain"/>
    <property type="match status" value="1"/>
</dbReference>
<accession>A0A895XHY2</accession>
<dbReference type="SMART" id="SM00880">
    <property type="entry name" value="CHAD"/>
    <property type="match status" value="1"/>
</dbReference>
<dbReference type="InterPro" id="IPR038186">
    <property type="entry name" value="CHAD_dom_sf"/>
</dbReference>
<evidence type="ECO:0000313" key="2">
    <source>
        <dbReference type="EMBL" id="QSB04944.1"/>
    </source>
</evidence>
<keyword evidence="3" id="KW-1185">Reference proteome</keyword>
<dbReference type="AlphaFoldDB" id="A0A895XHY2"/>
<reference evidence="2" key="1">
    <citation type="submission" date="2021-02" db="EMBL/GenBank/DDBJ databases">
        <title>Natronoglycomyces albus gen. nov., sp. nov, a haloalkaliphilic actinobacterium from a soda solonchak soil.</title>
        <authorList>
            <person name="Sorokin D.Y."/>
            <person name="Khijniak T.V."/>
            <person name="Zakharycheva A.P."/>
            <person name="Boueva O.V."/>
            <person name="Ariskina E.V."/>
            <person name="Hahnke R.L."/>
            <person name="Bunk B."/>
            <person name="Sproer C."/>
            <person name="Schumann P."/>
            <person name="Evtushenko L.I."/>
            <person name="Kublanov I.V."/>
        </authorList>
    </citation>
    <scope>NUCLEOTIDE SEQUENCE</scope>
    <source>
        <strain evidence="2">DSM 106290</strain>
    </source>
</reference>
<dbReference type="InterPro" id="IPR007899">
    <property type="entry name" value="CHAD_dom"/>
</dbReference>
<organism evidence="2 3">
    <name type="scientific">Natronoglycomyces albus</name>
    <dbReference type="NCBI Taxonomy" id="2811108"/>
    <lineage>
        <taxon>Bacteria</taxon>
        <taxon>Bacillati</taxon>
        <taxon>Actinomycetota</taxon>
        <taxon>Actinomycetes</taxon>
        <taxon>Glycomycetales</taxon>
        <taxon>Glycomycetaceae</taxon>
        <taxon>Natronoglycomyces</taxon>
    </lineage>
</organism>
<dbReference type="RefSeq" id="WP_213170945.1">
    <property type="nucleotide sequence ID" value="NZ_CP070496.1"/>
</dbReference>
<evidence type="ECO:0000313" key="3">
    <source>
        <dbReference type="Proteomes" id="UP000662939"/>
    </source>
</evidence>
<dbReference type="Proteomes" id="UP000662939">
    <property type="component" value="Chromosome"/>
</dbReference>
<feature type="domain" description="CHAD" evidence="1">
    <location>
        <begin position="25"/>
        <end position="280"/>
    </location>
</feature>
<evidence type="ECO:0000259" key="1">
    <source>
        <dbReference type="SMART" id="SM00880"/>
    </source>
</evidence>
<dbReference type="Pfam" id="PF05235">
    <property type="entry name" value="CHAD"/>
    <property type="match status" value="1"/>
</dbReference>